<keyword evidence="3" id="KW-1185">Reference proteome</keyword>
<dbReference type="Proteomes" id="UP001604277">
    <property type="component" value="Unassembled WGS sequence"/>
</dbReference>
<proteinExistence type="predicted"/>
<reference evidence="3" key="1">
    <citation type="submission" date="2024-07" db="EMBL/GenBank/DDBJ databases">
        <title>Two chromosome-level genome assemblies of Korean endemic species Abeliophyllum distichum and Forsythia ovata (Oleaceae).</title>
        <authorList>
            <person name="Jang H."/>
        </authorList>
    </citation>
    <scope>NUCLEOTIDE SEQUENCE [LARGE SCALE GENOMIC DNA]</scope>
</reference>
<feature type="region of interest" description="Disordered" evidence="1">
    <location>
        <begin position="93"/>
        <end position="121"/>
    </location>
</feature>
<organism evidence="2 3">
    <name type="scientific">Forsythia ovata</name>
    <dbReference type="NCBI Taxonomy" id="205694"/>
    <lineage>
        <taxon>Eukaryota</taxon>
        <taxon>Viridiplantae</taxon>
        <taxon>Streptophyta</taxon>
        <taxon>Embryophyta</taxon>
        <taxon>Tracheophyta</taxon>
        <taxon>Spermatophyta</taxon>
        <taxon>Magnoliopsida</taxon>
        <taxon>eudicotyledons</taxon>
        <taxon>Gunneridae</taxon>
        <taxon>Pentapetalae</taxon>
        <taxon>asterids</taxon>
        <taxon>lamiids</taxon>
        <taxon>Lamiales</taxon>
        <taxon>Oleaceae</taxon>
        <taxon>Forsythieae</taxon>
        <taxon>Forsythia</taxon>
    </lineage>
</organism>
<evidence type="ECO:0000256" key="1">
    <source>
        <dbReference type="SAM" id="MobiDB-lite"/>
    </source>
</evidence>
<dbReference type="AlphaFoldDB" id="A0ABD1P6P6"/>
<name>A0ABD1P6P6_9LAMI</name>
<evidence type="ECO:0000313" key="2">
    <source>
        <dbReference type="EMBL" id="KAL2459545.1"/>
    </source>
</evidence>
<comment type="caution">
    <text evidence="2">The sequence shown here is derived from an EMBL/GenBank/DDBJ whole genome shotgun (WGS) entry which is preliminary data.</text>
</comment>
<dbReference type="EMBL" id="JBFOLJ010000022">
    <property type="protein sequence ID" value="KAL2459545.1"/>
    <property type="molecule type" value="Genomic_DNA"/>
</dbReference>
<protein>
    <submittedName>
        <fullName evidence="2">Uncharacterized protein</fullName>
    </submittedName>
</protein>
<sequence>MDERLEDDDGTVLVGLSNVPPRRKVHSYSHQFRTITGTHHKRWRHQLRKHYIDENHILNKRANNKNNDFYNLKFCTGQKLQRQRGRREILDLSAPVKRSPEKEPEINRRNGTQSRARTTDWERETTDFCAKEDTGFC</sequence>
<gene>
    <name evidence="2" type="ORF">Fot_54794</name>
</gene>
<accession>A0ABD1P6P6</accession>
<feature type="compositionally biased region" description="Basic and acidic residues" evidence="1">
    <location>
        <begin position="98"/>
        <end position="108"/>
    </location>
</feature>
<evidence type="ECO:0000313" key="3">
    <source>
        <dbReference type="Proteomes" id="UP001604277"/>
    </source>
</evidence>